<keyword evidence="4" id="KW-1185">Reference proteome</keyword>
<dbReference type="Pfam" id="PF05161">
    <property type="entry name" value="MOFRL"/>
    <property type="match status" value="1"/>
</dbReference>
<organism evidence="3 4">
    <name type="scientific">Devosia subaequoris</name>
    <dbReference type="NCBI Taxonomy" id="395930"/>
    <lineage>
        <taxon>Bacteria</taxon>
        <taxon>Pseudomonadati</taxon>
        <taxon>Pseudomonadota</taxon>
        <taxon>Alphaproteobacteria</taxon>
        <taxon>Hyphomicrobiales</taxon>
        <taxon>Devosiaceae</taxon>
        <taxon>Devosia</taxon>
    </lineage>
</organism>
<protein>
    <submittedName>
        <fullName evidence="3">Hydroxypyruvate reductase</fullName>
        <ecNumber evidence="3">1.1.1.81</ecNumber>
    </submittedName>
</protein>
<gene>
    <name evidence="3" type="ORF">GGR20_000011</name>
</gene>
<dbReference type="GO" id="GO:0008887">
    <property type="term" value="F:glycerate kinase activity"/>
    <property type="evidence" value="ECO:0007669"/>
    <property type="project" value="InterPro"/>
</dbReference>
<dbReference type="Pfam" id="PF13660">
    <property type="entry name" value="DUF4147"/>
    <property type="match status" value="1"/>
</dbReference>
<keyword evidence="3" id="KW-0670">Pyruvate</keyword>
<dbReference type="InterPro" id="IPR025286">
    <property type="entry name" value="MOFRL_assoc_dom"/>
</dbReference>
<dbReference type="Gene3D" id="3.40.50.10180">
    <property type="entry name" value="Glycerate kinase, MOFRL-like N-terminal domain"/>
    <property type="match status" value="1"/>
</dbReference>
<evidence type="ECO:0000313" key="3">
    <source>
        <dbReference type="EMBL" id="MBB4050393.1"/>
    </source>
</evidence>
<dbReference type="EC" id="1.1.1.81" evidence="3"/>
<keyword evidence="3" id="KW-0560">Oxidoreductase</keyword>
<feature type="domain" description="MOFRL" evidence="1">
    <location>
        <begin position="306"/>
        <end position="389"/>
    </location>
</feature>
<name>A0A7W6IIT4_9HYPH</name>
<dbReference type="Proteomes" id="UP000547011">
    <property type="component" value="Unassembled WGS sequence"/>
</dbReference>
<proteinExistence type="predicted"/>
<evidence type="ECO:0000259" key="2">
    <source>
        <dbReference type="Pfam" id="PF13660"/>
    </source>
</evidence>
<dbReference type="GO" id="GO:0005737">
    <property type="term" value="C:cytoplasm"/>
    <property type="evidence" value="ECO:0007669"/>
    <property type="project" value="TreeGrafter"/>
</dbReference>
<dbReference type="PANTHER" id="PTHR12227">
    <property type="entry name" value="GLYCERATE KINASE"/>
    <property type="match status" value="1"/>
</dbReference>
<dbReference type="InterPro" id="IPR037035">
    <property type="entry name" value="GK-like_C_sf"/>
</dbReference>
<comment type="caution">
    <text evidence="3">The sequence shown here is derived from an EMBL/GenBank/DDBJ whole genome shotgun (WGS) entry which is preliminary data.</text>
</comment>
<reference evidence="3 4" key="1">
    <citation type="submission" date="2020-08" db="EMBL/GenBank/DDBJ databases">
        <title>Genomic Encyclopedia of Type Strains, Phase IV (KMG-IV): sequencing the most valuable type-strain genomes for metagenomic binning, comparative biology and taxonomic classification.</title>
        <authorList>
            <person name="Goeker M."/>
        </authorList>
    </citation>
    <scope>NUCLEOTIDE SEQUENCE [LARGE SCALE GENOMIC DNA]</scope>
    <source>
        <strain evidence="3 4">DSM 23447</strain>
    </source>
</reference>
<sequence>MAWTDADARKVLREMFDAAIASAEAGRAVQDNLPSKPGGRCIVVGAGKASAAMAAGLEAAWPDVEMSGVVVTRYGHGAPTKRIKVLEASHPVPDASSLDAASAILEAVQNLTPDDLVIALISGGGSALLVQPANGLTLEDKQSINAELLKSGAAIGEIKCVRAALSNIKGGKLALAAAPARIETLVISDVPGDTPSEVASGPTIPVPDLNTRARAVIERYDIPLPPAAKSLLDGPDQPQLTNTGKVRLIASPRQAIAAAQSVAHSYGLATLSLGDALEGESRELGKILAGIAASIRSSGAPAAAPCVVLSGGETTVTIAGAAPGKGGRNTEFLLSLAIALKGTANVWAIAGDTDGIDGVEDAAGAIVAPDTLQRARLQDLPADAFLKRHGNLWDPVLVTGQLSANARRTEVAEVGYQIDDASVEIFQRN</sequence>
<dbReference type="Gene3D" id="3.40.1480.10">
    <property type="entry name" value="MOFRL domain"/>
    <property type="match status" value="1"/>
</dbReference>
<dbReference type="InterPro" id="IPR039760">
    <property type="entry name" value="MOFRL_protein"/>
</dbReference>
<dbReference type="RefSeq" id="WP_183309223.1">
    <property type="nucleotide sequence ID" value="NZ_JACIEW010000001.1"/>
</dbReference>
<dbReference type="SUPFAM" id="SSF82544">
    <property type="entry name" value="GckA/TtuD-like"/>
    <property type="match status" value="1"/>
</dbReference>
<evidence type="ECO:0000259" key="1">
    <source>
        <dbReference type="Pfam" id="PF05161"/>
    </source>
</evidence>
<dbReference type="AlphaFoldDB" id="A0A7W6IIT4"/>
<dbReference type="GO" id="GO:0016618">
    <property type="term" value="F:hydroxypyruvate reductase [NAD(P)H] activity"/>
    <property type="evidence" value="ECO:0007669"/>
    <property type="project" value="UniProtKB-EC"/>
</dbReference>
<accession>A0A7W6IIT4</accession>
<dbReference type="PANTHER" id="PTHR12227:SF0">
    <property type="entry name" value="GLYCERATE KINASE"/>
    <property type="match status" value="1"/>
</dbReference>
<dbReference type="InterPro" id="IPR007835">
    <property type="entry name" value="MOFRL"/>
</dbReference>
<evidence type="ECO:0000313" key="4">
    <source>
        <dbReference type="Proteomes" id="UP000547011"/>
    </source>
</evidence>
<dbReference type="EMBL" id="JACIEW010000001">
    <property type="protein sequence ID" value="MBB4050393.1"/>
    <property type="molecule type" value="Genomic_DNA"/>
</dbReference>
<feature type="domain" description="MOFRL-associated" evidence="2">
    <location>
        <begin position="12"/>
        <end position="232"/>
    </location>
</feature>
<dbReference type="InterPro" id="IPR038614">
    <property type="entry name" value="GK_N_sf"/>
</dbReference>